<dbReference type="InterPro" id="IPR009003">
    <property type="entry name" value="Peptidase_S1_PA"/>
</dbReference>
<dbReference type="AlphaFoldDB" id="A0AAD7JSU4"/>
<evidence type="ECO:0000256" key="7">
    <source>
        <dbReference type="SAM" id="MobiDB-lite"/>
    </source>
</evidence>
<evidence type="ECO:0000313" key="9">
    <source>
        <dbReference type="Proteomes" id="UP001215280"/>
    </source>
</evidence>
<name>A0AAD7JSU4_9AGAR</name>
<keyword evidence="3" id="KW-0732">Signal</keyword>
<keyword evidence="4 6" id="KW-0378">Hydrolase</keyword>
<dbReference type="Pfam" id="PF13365">
    <property type="entry name" value="Trypsin_2"/>
    <property type="match status" value="1"/>
</dbReference>
<feature type="region of interest" description="Disordered" evidence="7">
    <location>
        <begin position="459"/>
        <end position="483"/>
    </location>
</feature>
<feature type="region of interest" description="Disordered" evidence="7">
    <location>
        <begin position="766"/>
        <end position="788"/>
    </location>
</feature>
<evidence type="ECO:0000256" key="5">
    <source>
        <dbReference type="ARBA" id="ARBA00022825"/>
    </source>
</evidence>
<dbReference type="Proteomes" id="UP001215280">
    <property type="component" value="Unassembled WGS sequence"/>
</dbReference>
<dbReference type="GO" id="GO:0006508">
    <property type="term" value="P:proteolysis"/>
    <property type="evidence" value="ECO:0007669"/>
    <property type="project" value="UniProtKB-KW"/>
</dbReference>
<evidence type="ECO:0000256" key="3">
    <source>
        <dbReference type="ARBA" id="ARBA00022729"/>
    </source>
</evidence>
<dbReference type="PANTHER" id="PTHR15462:SF8">
    <property type="entry name" value="SERINE PROTEASE"/>
    <property type="match status" value="1"/>
</dbReference>
<evidence type="ECO:0000256" key="1">
    <source>
        <dbReference type="ARBA" id="ARBA00008764"/>
    </source>
</evidence>
<dbReference type="Gene3D" id="2.40.10.10">
    <property type="entry name" value="Trypsin-like serine proteases"/>
    <property type="match status" value="2"/>
</dbReference>
<dbReference type="InterPro" id="IPR050966">
    <property type="entry name" value="Glutamyl_endopeptidase"/>
</dbReference>
<sequence length="788" mass="83094">MPAPRAAAWTLEVPGAHPKPESETRTVYHTGESVLPGGDFRDLVKVSDFQDGGKYRSIVKIQSRFRSGDGDIWMMGTGWLIGPDLLVTAGHVVFDKAYGCGATTQIKCYIGYNGVQSVPKKEIPAVQPRYGSKVVTTESWIRDNDARPRDVAFIQVHKAFTGKLNAFRFTDTVSPITMRLGVVGYPGDKNLNGEEGAQMYELFEVTTFELEKNPRHMIQYKISTAGGQSGAPILSRPANGDDLFAIGTHCYGAGNGEATNSGNSIGGEWGNDYNSFISMFGQHESTFPVTPNDIMYVTPGIHPKPPVPGPAPHPAFPSLHPDVVDEGFLDVLRTVAKIGATAVQVGGSLLGPVGTVVGIAAGGLLGAIAGQESTIAALGNPGTDPSLLHALLAEASLQAVISLLNDSHGDDPVVNKVLSHMSRDYVRFAPNVDTLSTHLAPQLVECALDIANQRWDRAKTESRREEGALEPLPRKDLTGLPSAESGFDLKKQGAFAEGLLTKTVPLRGGEEKAFDFLGPLLSKALSAAKPLVSQAAKAVVTNLLPKVIAHIVGGNAEATLSPVSPLNAEATRLIFKRALVADTAASALSSLSGDELKTLKITLPGRENNQPQQEGVFDFIKTTMQKIGPFALGTAKGAIKRFVPVLIDVAARDLKERLGSGAAANGTVTESGASLDIWPRLKRHPSNLDRYRDGLATAATPNGDLVRDAGPEPSGVAVFPAVTYNTLAAAPSVGDLVRGADPEPSDDLVFSASAAGLLSAGALPLPHPTGPINPDQSPIIPTPPPFDP</sequence>
<comment type="similarity">
    <text evidence="1 6">Belongs to the peptidase S1B family.</text>
</comment>
<dbReference type="InterPro" id="IPR008256">
    <property type="entry name" value="Peptidase_S1B"/>
</dbReference>
<accession>A0AAD7JSU4</accession>
<dbReference type="PRINTS" id="PR00839">
    <property type="entry name" value="V8PROTEASE"/>
</dbReference>
<keyword evidence="5 6" id="KW-0720">Serine protease</keyword>
<dbReference type="SUPFAM" id="SSF50494">
    <property type="entry name" value="Trypsin-like serine proteases"/>
    <property type="match status" value="1"/>
</dbReference>
<evidence type="ECO:0000256" key="2">
    <source>
        <dbReference type="ARBA" id="ARBA00022670"/>
    </source>
</evidence>
<organism evidence="8 9">
    <name type="scientific">Mycena maculata</name>
    <dbReference type="NCBI Taxonomy" id="230809"/>
    <lineage>
        <taxon>Eukaryota</taxon>
        <taxon>Fungi</taxon>
        <taxon>Dikarya</taxon>
        <taxon>Basidiomycota</taxon>
        <taxon>Agaricomycotina</taxon>
        <taxon>Agaricomycetes</taxon>
        <taxon>Agaricomycetidae</taxon>
        <taxon>Agaricales</taxon>
        <taxon>Marasmiineae</taxon>
        <taxon>Mycenaceae</taxon>
        <taxon>Mycena</taxon>
    </lineage>
</organism>
<dbReference type="PANTHER" id="PTHR15462">
    <property type="entry name" value="SERINE PROTEASE"/>
    <property type="match status" value="1"/>
</dbReference>
<comment type="caution">
    <text evidence="8">The sequence shown here is derived from an EMBL/GenBank/DDBJ whole genome shotgun (WGS) entry which is preliminary data.</text>
</comment>
<protein>
    <recommendedName>
        <fullName evidence="6">Serine protease</fullName>
        <ecNumber evidence="6">3.4.21.-</ecNumber>
    </recommendedName>
</protein>
<proteinExistence type="inferred from homology"/>
<keyword evidence="2 6" id="KW-0645">Protease</keyword>
<dbReference type="EMBL" id="JARJLG010000023">
    <property type="protein sequence ID" value="KAJ7770928.1"/>
    <property type="molecule type" value="Genomic_DNA"/>
</dbReference>
<gene>
    <name evidence="8" type="ORF">DFH07DRAFT_735221</name>
</gene>
<keyword evidence="9" id="KW-1185">Reference proteome</keyword>
<evidence type="ECO:0000313" key="8">
    <source>
        <dbReference type="EMBL" id="KAJ7770928.1"/>
    </source>
</evidence>
<feature type="compositionally biased region" description="Basic and acidic residues" evidence="7">
    <location>
        <begin position="459"/>
        <end position="477"/>
    </location>
</feature>
<dbReference type="EC" id="3.4.21.-" evidence="6"/>
<evidence type="ECO:0000256" key="6">
    <source>
        <dbReference type="RuleBase" id="RU004296"/>
    </source>
</evidence>
<dbReference type="GO" id="GO:0008236">
    <property type="term" value="F:serine-type peptidase activity"/>
    <property type="evidence" value="ECO:0007669"/>
    <property type="project" value="UniProtKB-KW"/>
</dbReference>
<reference evidence="8" key="1">
    <citation type="submission" date="2023-03" db="EMBL/GenBank/DDBJ databases">
        <title>Massive genome expansion in bonnet fungi (Mycena s.s.) driven by repeated elements and novel gene families across ecological guilds.</title>
        <authorList>
            <consortium name="Lawrence Berkeley National Laboratory"/>
            <person name="Harder C.B."/>
            <person name="Miyauchi S."/>
            <person name="Viragh M."/>
            <person name="Kuo A."/>
            <person name="Thoen E."/>
            <person name="Andreopoulos B."/>
            <person name="Lu D."/>
            <person name="Skrede I."/>
            <person name="Drula E."/>
            <person name="Henrissat B."/>
            <person name="Morin E."/>
            <person name="Kohler A."/>
            <person name="Barry K."/>
            <person name="LaButti K."/>
            <person name="Morin E."/>
            <person name="Salamov A."/>
            <person name="Lipzen A."/>
            <person name="Mereny Z."/>
            <person name="Hegedus B."/>
            <person name="Baldrian P."/>
            <person name="Stursova M."/>
            <person name="Weitz H."/>
            <person name="Taylor A."/>
            <person name="Grigoriev I.V."/>
            <person name="Nagy L.G."/>
            <person name="Martin F."/>
            <person name="Kauserud H."/>
        </authorList>
    </citation>
    <scope>NUCLEOTIDE SEQUENCE</scope>
    <source>
        <strain evidence="8">CBHHK188m</strain>
    </source>
</reference>
<evidence type="ECO:0000256" key="4">
    <source>
        <dbReference type="ARBA" id="ARBA00022801"/>
    </source>
</evidence>
<dbReference type="InterPro" id="IPR043504">
    <property type="entry name" value="Peptidase_S1_PA_chymotrypsin"/>
</dbReference>